<proteinExistence type="predicted"/>
<keyword evidence="4" id="KW-1185">Reference proteome</keyword>
<feature type="compositionally biased region" description="Low complexity" evidence="1">
    <location>
        <begin position="124"/>
        <end position="150"/>
    </location>
</feature>
<dbReference type="GO" id="GO:0003700">
    <property type="term" value="F:DNA-binding transcription factor activity"/>
    <property type="evidence" value="ECO:0007669"/>
    <property type="project" value="InterPro"/>
</dbReference>
<evidence type="ECO:0000259" key="2">
    <source>
        <dbReference type="PROSITE" id="PS50811"/>
    </source>
</evidence>
<dbReference type="GO" id="GO:0043565">
    <property type="term" value="F:sequence-specific DNA binding"/>
    <property type="evidence" value="ECO:0007669"/>
    <property type="project" value="InterPro"/>
</dbReference>
<gene>
    <name evidence="3" type="ORF">OsI_19730</name>
</gene>
<sequence length="180" mass="18698">MTAAAAVKGAPPGRISHTGAGGGGGGAQEDRTILKEITGEIYFLPFTLPYHLPSPWVSRRGQRGAAGVVGAIGSRLRCGGLVLLLLCCKQVERRHSNPNTFNLSYTGEHNHSVPTHQLARWHHPQQAPSSSSSSSSSVQPQPLPPSVVVVGGAEEASHQSSSSTGLSPTTPLRTFVHGGG</sequence>
<reference evidence="3 4" key="1">
    <citation type="journal article" date="2005" name="PLoS Biol.">
        <title>The genomes of Oryza sativa: a history of duplications.</title>
        <authorList>
            <person name="Yu J."/>
            <person name="Wang J."/>
            <person name="Lin W."/>
            <person name="Li S."/>
            <person name="Li H."/>
            <person name="Zhou J."/>
            <person name="Ni P."/>
            <person name="Dong W."/>
            <person name="Hu S."/>
            <person name="Zeng C."/>
            <person name="Zhang J."/>
            <person name="Zhang Y."/>
            <person name="Li R."/>
            <person name="Xu Z."/>
            <person name="Li S."/>
            <person name="Li X."/>
            <person name="Zheng H."/>
            <person name="Cong L."/>
            <person name="Lin L."/>
            <person name="Yin J."/>
            <person name="Geng J."/>
            <person name="Li G."/>
            <person name="Shi J."/>
            <person name="Liu J."/>
            <person name="Lv H."/>
            <person name="Li J."/>
            <person name="Wang J."/>
            <person name="Deng Y."/>
            <person name="Ran L."/>
            <person name="Shi X."/>
            <person name="Wang X."/>
            <person name="Wu Q."/>
            <person name="Li C."/>
            <person name="Ren X."/>
            <person name="Wang J."/>
            <person name="Wang X."/>
            <person name="Li D."/>
            <person name="Liu D."/>
            <person name="Zhang X."/>
            <person name="Ji Z."/>
            <person name="Zhao W."/>
            <person name="Sun Y."/>
            <person name="Zhang Z."/>
            <person name="Bao J."/>
            <person name="Han Y."/>
            <person name="Dong L."/>
            <person name="Ji J."/>
            <person name="Chen P."/>
            <person name="Wu S."/>
            <person name="Liu J."/>
            <person name="Xiao Y."/>
            <person name="Bu D."/>
            <person name="Tan J."/>
            <person name="Yang L."/>
            <person name="Ye C."/>
            <person name="Zhang J."/>
            <person name="Xu J."/>
            <person name="Zhou Y."/>
            <person name="Yu Y."/>
            <person name="Zhang B."/>
            <person name="Zhuang S."/>
            <person name="Wei H."/>
            <person name="Liu B."/>
            <person name="Lei M."/>
            <person name="Yu H."/>
            <person name="Li Y."/>
            <person name="Xu H."/>
            <person name="Wei S."/>
            <person name="He X."/>
            <person name="Fang L."/>
            <person name="Zhang Z."/>
            <person name="Zhang Y."/>
            <person name="Huang X."/>
            <person name="Su Z."/>
            <person name="Tong W."/>
            <person name="Li J."/>
            <person name="Tong Z."/>
            <person name="Li S."/>
            <person name="Ye J."/>
            <person name="Wang L."/>
            <person name="Fang L."/>
            <person name="Lei T."/>
            <person name="Chen C."/>
            <person name="Chen H."/>
            <person name="Xu Z."/>
            <person name="Li H."/>
            <person name="Huang H."/>
            <person name="Zhang F."/>
            <person name="Xu H."/>
            <person name="Li N."/>
            <person name="Zhao C."/>
            <person name="Li S."/>
            <person name="Dong L."/>
            <person name="Huang Y."/>
            <person name="Li L."/>
            <person name="Xi Y."/>
            <person name="Qi Q."/>
            <person name="Li W."/>
            <person name="Zhang B."/>
            <person name="Hu W."/>
            <person name="Zhang Y."/>
            <person name="Tian X."/>
            <person name="Jiao Y."/>
            <person name="Liang X."/>
            <person name="Jin J."/>
            <person name="Gao L."/>
            <person name="Zheng W."/>
            <person name="Hao B."/>
            <person name="Liu S."/>
            <person name="Wang W."/>
            <person name="Yuan L."/>
            <person name="Cao M."/>
            <person name="McDermott J."/>
            <person name="Samudrala R."/>
            <person name="Wang J."/>
            <person name="Wong G.K."/>
            <person name="Yang H."/>
        </authorList>
    </citation>
    <scope>NUCLEOTIDE SEQUENCE [LARGE SCALE GENOMIC DNA]</scope>
    <source>
        <strain evidence="4">cv. 93-11</strain>
    </source>
</reference>
<dbReference type="STRING" id="39946.B8AXP3"/>
<dbReference type="HOGENOM" id="CLU_1498682_0_0_1"/>
<name>B8AXP3_ORYSI</name>
<accession>B8AXP3</accession>
<dbReference type="EMBL" id="CM000130">
    <property type="protein sequence ID" value="EEC79100.1"/>
    <property type="molecule type" value="Genomic_DNA"/>
</dbReference>
<dbReference type="AlphaFoldDB" id="B8AXP3"/>
<organism evidence="3 4">
    <name type="scientific">Oryza sativa subsp. indica</name>
    <name type="common">Rice</name>
    <dbReference type="NCBI Taxonomy" id="39946"/>
    <lineage>
        <taxon>Eukaryota</taxon>
        <taxon>Viridiplantae</taxon>
        <taxon>Streptophyta</taxon>
        <taxon>Embryophyta</taxon>
        <taxon>Tracheophyta</taxon>
        <taxon>Spermatophyta</taxon>
        <taxon>Magnoliopsida</taxon>
        <taxon>Liliopsida</taxon>
        <taxon>Poales</taxon>
        <taxon>Poaceae</taxon>
        <taxon>BOP clade</taxon>
        <taxon>Oryzoideae</taxon>
        <taxon>Oryzeae</taxon>
        <taxon>Oryzinae</taxon>
        <taxon>Oryza</taxon>
        <taxon>Oryza sativa</taxon>
    </lineage>
</organism>
<feature type="region of interest" description="Disordered" evidence="1">
    <location>
        <begin position="1"/>
        <end position="29"/>
    </location>
</feature>
<feature type="region of interest" description="Disordered" evidence="1">
    <location>
        <begin position="117"/>
        <end position="180"/>
    </location>
</feature>
<feature type="domain" description="WRKY" evidence="2">
    <location>
        <begin position="74"/>
        <end position="114"/>
    </location>
</feature>
<evidence type="ECO:0000313" key="3">
    <source>
        <dbReference type="EMBL" id="EEC79100.1"/>
    </source>
</evidence>
<dbReference type="Proteomes" id="UP000007015">
    <property type="component" value="Chromosome 5"/>
</dbReference>
<feature type="compositionally biased region" description="Low complexity" evidence="1">
    <location>
        <begin position="160"/>
        <end position="174"/>
    </location>
</feature>
<evidence type="ECO:0000313" key="4">
    <source>
        <dbReference type="Proteomes" id="UP000007015"/>
    </source>
</evidence>
<dbReference type="Gramene" id="BGIOSGA018171-TA">
    <property type="protein sequence ID" value="BGIOSGA018171-PA"/>
    <property type="gene ID" value="BGIOSGA018171"/>
</dbReference>
<evidence type="ECO:0000256" key="1">
    <source>
        <dbReference type="SAM" id="MobiDB-lite"/>
    </source>
</evidence>
<dbReference type="PROSITE" id="PS50811">
    <property type="entry name" value="WRKY"/>
    <property type="match status" value="1"/>
</dbReference>
<protein>
    <recommendedName>
        <fullName evidence="2">WRKY domain-containing protein</fullName>
    </recommendedName>
</protein>
<dbReference type="InterPro" id="IPR003657">
    <property type="entry name" value="WRKY_dom"/>
</dbReference>